<gene>
    <name evidence="1" type="ORF">J15TS10_37390</name>
</gene>
<reference evidence="1 2" key="1">
    <citation type="submission" date="2021-03" db="EMBL/GenBank/DDBJ databases">
        <title>Antimicrobial resistance genes in bacteria isolated from Japanese honey, and their potential for conferring macrolide and lincosamide resistance in the American foulbrood pathogen Paenibacillus larvae.</title>
        <authorList>
            <person name="Okamoto M."/>
            <person name="Kumagai M."/>
            <person name="Kanamori H."/>
            <person name="Takamatsu D."/>
        </authorList>
    </citation>
    <scope>NUCLEOTIDE SEQUENCE [LARGE SCALE GENOMIC DNA]</scope>
    <source>
        <strain evidence="1 2">J15TS10</strain>
    </source>
</reference>
<dbReference type="Proteomes" id="UP000681290">
    <property type="component" value="Unassembled WGS sequence"/>
</dbReference>
<accession>A0ABQ4MVH2</accession>
<proteinExistence type="predicted"/>
<organism evidence="1 2">
    <name type="scientific">Paenibacillus woosongensis</name>
    <dbReference type="NCBI Taxonomy" id="307580"/>
    <lineage>
        <taxon>Bacteria</taxon>
        <taxon>Bacillati</taxon>
        <taxon>Bacillota</taxon>
        <taxon>Bacilli</taxon>
        <taxon>Bacillales</taxon>
        <taxon>Paenibacillaceae</taxon>
        <taxon>Paenibacillus</taxon>
    </lineage>
</organism>
<keyword evidence="2" id="KW-1185">Reference proteome</keyword>
<evidence type="ECO:0000313" key="2">
    <source>
        <dbReference type="Proteomes" id="UP000681290"/>
    </source>
</evidence>
<sequence length="53" mass="5873">MFLGYECFLNEKEGEGMEDSNVKIAINGGIGFGSKLNAKQLAVITKYMHEMTN</sequence>
<name>A0ABQ4MVH2_9BACL</name>
<protein>
    <submittedName>
        <fullName evidence="1">Uncharacterized protein</fullName>
    </submittedName>
</protein>
<comment type="caution">
    <text evidence="1">The sequence shown here is derived from an EMBL/GenBank/DDBJ whole genome shotgun (WGS) entry which is preliminary data.</text>
</comment>
<dbReference type="EMBL" id="BOSM01000007">
    <property type="protein sequence ID" value="GIP59925.1"/>
    <property type="molecule type" value="Genomic_DNA"/>
</dbReference>
<evidence type="ECO:0000313" key="1">
    <source>
        <dbReference type="EMBL" id="GIP59925.1"/>
    </source>
</evidence>